<dbReference type="PANTHER" id="PTHR22604:SF105">
    <property type="entry name" value="TRANS-1,2-DIHYDROBENZENE-1,2-DIOL DEHYDROGENASE"/>
    <property type="match status" value="1"/>
</dbReference>
<evidence type="ECO:0000256" key="8">
    <source>
        <dbReference type="ARBA" id="ARBA00043025"/>
    </source>
</evidence>
<feature type="domain" description="Gfo/Idh/MocA-like oxidoreductase N-terminal" evidence="11">
    <location>
        <begin position="5"/>
        <end position="125"/>
    </location>
</feature>
<evidence type="ECO:0000313" key="14">
    <source>
        <dbReference type="Proteomes" id="UP001201812"/>
    </source>
</evidence>
<dbReference type="PANTHER" id="PTHR22604">
    <property type="entry name" value="OXIDOREDUCTASES"/>
    <property type="match status" value="1"/>
</dbReference>
<dbReference type="EMBL" id="JAKKPZ010000088">
    <property type="protein sequence ID" value="KAI1703056.1"/>
    <property type="molecule type" value="Genomic_DNA"/>
</dbReference>
<evidence type="ECO:0000259" key="12">
    <source>
        <dbReference type="Pfam" id="PF22725"/>
    </source>
</evidence>
<evidence type="ECO:0000256" key="7">
    <source>
        <dbReference type="ARBA" id="ARBA00042988"/>
    </source>
</evidence>
<dbReference type="SUPFAM" id="SSF51735">
    <property type="entry name" value="NAD(P)-binding Rossmann-fold domains"/>
    <property type="match status" value="1"/>
</dbReference>
<evidence type="ECO:0000256" key="1">
    <source>
        <dbReference type="ARBA" id="ARBA00010928"/>
    </source>
</evidence>
<dbReference type="Proteomes" id="UP001201812">
    <property type="component" value="Unassembled WGS sequence"/>
</dbReference>
<dbReference type="GO" id="GO:0047115">
    <property type="term" value="F:trans-1,2-dihydrobenzene-1,2-diol dehydrogenase activity"/>
    <property type="evidence" value="ECO:0007669"/>
    <property type="project" value="UniProtKB-EC"/>
</dbReference>
<gene>
    <name evidence="13" type="ORF">DdX_15115</name>
</gene>
<dbReference type="Gene3D" id="3.40.50.720">
    <property type="entry name" value="NAD(P)-binding Rossmann-like Domain"/>
    <property type="match status" value="1"/>
</dbReference>
<evidence type="ECO:0000256" key="3">
    <source>
        <dbReference type="ARBA" id="ARBA00038853"/>
    </source>
</evidence>
<comment type="catalytic activity">
    <reaction evidence="10">
        <text>D-xylose + NADP(+) = D-xylono-1,5-lactone + NADPH + H(+)</text>
        <dbReference type="Rhea" id="RHEA:22000"/>
        <dbReference type="ChEBI" id="CHEBI:15378"/>
        <dbReference type="ChEBI" id="CHEBI:15867"/>
        <dbReference type="ChEBI" id="CHEBI:53455"/>
        <dbReference type="ChEBI" id="CHEBI:57783"/>
        <dbReference type="ChEBI" id="CHEBI:58349"/>
        <dbReference type="EC" id="1.1.1.179"/>
    </reaction>
</comment>
<dbReference type="GO" id="GO:0047837">
    <property type="term" value="F:D-xylose 1-dehydrogenase (NADP+) activity"/>
    <property type="evidence" value="ECO:0007669"/>
    <property type="project" value="UniProtKB-EC"/>
</dbReference>
<evidence type="ECO:0000256" key="5">
    <source>
        <dbReference type="ARBA" id="ARBA00040603"/>
    </source>
</evidence>
<dbReference type="InterPro" id="IPR050984">
    <property type="entry name" value="Gfo/Idh/MocA_domain"/>
</dbReference>
<dbReference type="Pfam" id="PF22725">
    <property type="entry name" value="GFO_IDH_MocA_C3"/>
    <property type="match status" value="1"/>
</dbReference>
<name>A0AAD4MVK2_9BILA</name>
<dbReference type="InterPro" id="IPR055170">
    <property type="entry name" value="GFO_IDH_MocA-like_dom"/>
</dbReference>
<evidence type="ECO:0000256" key="4">
    <source>
        <dbReference type="ARBA" id="ARBA00038984"/>
    </source>
</evidence>
<dbReference type="InterPro" id="IPR036291">
    <property type="entry name" value="NAD(P)-bd_dom_sf"/>
</dbReference>
<protein>
    <recommendedName>
        <fullName evidence="5">Trans-1,2-dihydrobenzene-1,2-diol dehydrogenase</fullName>
        <ecNumber evidence="4">1.1.1.179</ecNumber>
        <ecNumber evidence="3">1.3.1.20</ecNumber>
    </recommendedName>
    <alternativeName>
        <fullName evidence="8">D-xylose 1-dehydrogenase</fullName>
    </alternativeName>
    <alternativeName>
        <fullName evidence="7">D-xylose-NADP dehydrogenase</fullName>
    </alternativeName>
    <alternativeName>
        <fullName evidence="6">Dimeric dihydrodiol dehydrogenase</fullName>
    </alternativeName>
</protein>
<comment type="similarity">
    <text evidence="1">Belongs to the Gfo/Idh/MocA family.</text>
</comment>
<dbReference type="SUPFAM" id="SSF55347">
    <property type="entry name" value="Glyceraldehyde-3-phosphate dehydrogenase-like, C-terminal domain"/>
    <property type="match status" value="1"/>
</dbReference>
<evidence type="ECO:0000256" key="10">
    <source>
        <dbReference type="ARBA" id="ARBA00049233"/>
    </source>
</evidence>
<keyword evidence="2" id="KW-0560">Oxidoreductase</keyword>
<keyword evidence="14" id="KW-1185">Reference proteome</keyword>
<accession>A0AAD4MVK2</accession>
<dbReference type="EC" id="1.3.1.20" evidence="3"/>
<evidence type="ECO:0000259" key="11">
    <source>
        <dbReference type="Pfam" id="PF01408"/>
    </source>
</evidence>
<dbReference type="AlphaFoldDB" id="A0AAD4MVK2"/>
<evidence type="ECO:0000313" key="13">
    <source>
        <dbReference type="EMBL" id="KAI1703056.1"/>
    </source>
</evidence>
<dbReference type="Pfam" id="PF01408">
    <property type="entry name" value="GFO_IDH_MocA"/>
    <property type="match status" value="1"/>
</dbReference>
<comment type="catalytic activity">
    <reaction evidence="9">
        <text>(1R,2R)-1,2-dihydrobenzene-1,2-diol + NADP(+) = catechol + NADPH + H(+)</text>
        <dbReference type="Rhea" id="RHEA:16729"/>
        <dbReference type="ChEBI" id="CHEBI:10702"/>
        <dbReference type="ChEBI" id="CHEBI:15378"/>
        <dbReference type="ChEBI" id="CHEBI:18135"/>
        <dbReference type="ChEBI" id="CHEBI:57783"/>
        <dbReference type="ChEBI" id="CHEBI:58349"/>
        <dbReference type="EC" id="1.3.1.20"/>
    </reaction>
</comment>
<dbReference type="Gene3D" id="3.30.360.10">
    <property type="entry name" value="Dihydrodipicolinate Reductase, domain 2"/>
    <property type="match status" value="1"/>
</dbReference>
<dbReference type="GO" id="GO:0000166">
    <property type="term" value="F:nucleotide binding"/>
    <property type="evidence" value="ECO:0007669"/>
    <property type="project" value="InterPro"/>
</dbReference>
<feature type="domain" description="GFO/IDH/MocA-like oxidoreductase" evidence="12">
    <location>
        <begin position="135"/>
        <end position="238"/>
    </location>
</feature>
<evidence type="ECO:0000256" key="9">
    <source>
        <dbReference type="ARBA" id="ARBA00047423"/>
    </source>
</evidence>
<sequence>MPNELRWGILSAGKISHDFARAMRKCENPNVIRAVSATSFDRAQELVKHLGLENVQVYGSYDDMLNDPDVDVVYIGVQNQAHCEWVCKAAEKGKHILCEKPIAVNAGELQSMVKKAKENNVFLMEATWSRFFPVYRKLREALDKKEFGELKVITAHFGNSTLADNRHMPERGATPLNDIGIYTLQFALFCCDDQMPTSIKVHGSVDKEDGRDKGGNITLEFNNGMQKAYLVFSSEAWLTNSACVSFENGLYEIPDWFWCPTRMIKISGKPSAGKKQSEEFNFPLKDNPEDFNFDNGSGMHYEADHVYECIKAGRLESQVMPLQTSLRLQEVLQELRNQMGVSYRQDENGH</sequence>
<organism evidence="13 14">
    <name type="scientific">Ditylenchus destructor</name>
    <dbReference type="NCBI Taxonomy" id="166010"/>
    <lineage>
        <taxon>Eukaryota</taxon>
        <taxon>Metazoa</taxon>
        <taxon>Ecdysozoa</taxon>
        <taxon>Nematoda</taxon>
        <taxon>Chromadorea</taxon>
        <taxon>Rhabditida</taxon>
        <taxon>Tylenchina</taxon>
        <taxon>Tylenchomorpha</taxon>
        <taxon>Sphaerularioidea</taxon>
        <taxon>Anguinidae</taxon>
        <taxon>Anguininae</taxon>
        <taxon>Ditylenchus</taxon>
    </lineage>
</organism>
<comment type="caution">
    <text evidence="13">The sequence shown here is derived from an EMBL/GenBank/DDBJ whole genome shotgun (WGS) entry which is preliminary data.</text>
</comment>
<evidence type="ECO:0000256" key="2">
    <source>
        <dbReference type="ARBA" id="ARBA00023002"/>
    </source>
</evidence>
<dbReference type="InterPro" id="IPR000683">
    <property type="entry name" value="Gfo/Idh/MocA-like_OxRdtase_N"/>
</dbReference>
<dbReference type="EC" id="1.1.1.179" evidence="4"/>
<reference evidence="13" key="1">
    <citation type="submission" date="2022-01" db="EMBL/GenBank/DDBJ databases">
        <title>Genome Sequence Resource for Two Populations of Ditylenchus destructor, the Migratory Endoparasitic Phytonematode.</title>
        <authorList>
            <person name="Zhang H."/>
            <person name="Lin R."/>
            <person name="Xie B."/>
        </authorList>
    </citation>
    <scope>NUCLEOTIDE SEQUENCE</scope>
    <source>
        <strain evidence="13">BazhouSP</strain>
    </source>
</reference>
<proteinExistence type="inferred from homology"/>
<evidence type="ECO:0000256" key="6">
    <source>
        <dbReference type="ARBA" id="ARBA00042926"/>
    </source>
</evidence>